<keyword evidence="2" id="KW-1133">Transmembrane helix</keyword>
<keyword evidence="2" id="KW-0812">Transmembrane</keyword>
<keyword evidence="4" id="KW-1185">Reference proteome</keyword>
<feature type="compositionally biased region" description="Basic and acidic residues" evidence="1">
    <location>
        <begin position="307"/>
        <end position="317"/>
    </location>
</feature>
<dbReference type="OrthoDB" id="3351617at2759"/>
<feature type="transmembrane region" description="Helical" evidence="2">
    <location>
        <begin position="26"/>
        <end position="51"/>
    </location>
</feature>
<evidence type="ECO:0000256" key="2">
    <source>
        <dbReference type="SAM" id="Phobius"/>
    </source>
</evidence>
<evidence type="ECO:0000313" key="4">
    <source>
        <dbReference type="Proteomes" id="UP000307440"/>
    </source>
</evidence>
<organism evidence="3 4">
    <name type="scientific">Coprinopsis marcescibilis</name>
    <name type="common">Agaric fungus</name>
    <name type="synonym">Psathyrella marcescibilis</name>
    <dbReference type="NCBI Taxonomy" id="230819"/>
    <lineage>
        <taxon>Eukaryota</taxon>
        <taxon>Fungi</taxon>
        <taxon>Dikarya</taxon>
        <taxon>Basidiomycota</taxon>
        <taxon>Agaricomycotina</taxon>
        <taxon>Agaricomycetes</taxon>
        <taxon>Agaricomycetidae</taxon>
        <taxon>Agaricales</taxon>
        <taxon>Agaricineae</taxon>
        <taxon>Psathyrellaceae</taxon>
        <taxon>Coprinopsis</taxon>
    </lineage>
</organism>
<evidence type="ECO:0000313" key="3">
    <source>
        <dbReference type="EMBL" id="TFK18551.1"/>
    </source>
</evidence>
<feature type="transmembrane region" description="Helical" evidence="2">
    <location>
        <begin position="71"/>
        <end position="95"/>
    </location>
</feature>
<sequence length="317" mass="34952">GIQLFMNSYGSLIFFETPSERRQGRAVYLISGWLIVTFYTIGACSDMSRAFHTLLEASNGLDYLQINSYSAFWVKSLSAISLGLVFLIGDGLLLYRCHLLLAAGWRWLLVLPALMYLSAIALHVSDAVLILLYSERMRATITRIEISLQVLSITTNVLMTSILCYRLFSAHRKFATSMPLAGGRLAVYRTAIRILVESALPLTVAGITNTAMVLTLFSTSTRSIASYVGDPKAMAVALYSVSLVYSALQALAPQMIIFRVATGRSWAKTNKSSAEALSRSLAFGQSPQPEESHITGQFARDDDEITPEERRPDPETL</sequence>
<reference evidence="3 4" key="1">
    <citation type="journal article" date="2019" name="Nat. Ecol. Evol.">
        <title>Megaphylogeny resolves global patterns of mushroom evolution.</title>
        <authorList>
            <person name="Varga T."/>
            <person name="Krizsan K."/>
            <person name="Foldi C."/>
            <person name="Dima B."/>
            <person name="Sanchez-Garcia M."/>
            <person name="Sanchez-Ramirez S."/>
            <person name="Szollosi G.J."/>
            <person name="Szarkandi J.G."/>
            <person name="Papp V."/>
            <person name="Albert L."/>
            <person name="Andreopoulos W."/>
            <person name="Angelini C."/>
            <person name="Antonin V."/>
            <person name="Barry K.W."/>
            <person name="Bougher N.L."/>
            <person name="Buchanan P."/>
            <person name="Buyck B."/>
            <person name="Bense V."/>
            <person name="Catcheside P."/>
            <person name="Chovatia M."/>
            <person name="Cooper J."/>
            <person name="Damon W."/>
            <person name="Desjardin D."/>
            <person name="Finy P."/>
            <person name="Geml J."/>
            <person name="Haridas S."/>
            <person name="Hughes K."/>
            <person name="Justo A."/>
            <person name="Karasinski D."/>
            <person name="Kautmanova I."/>
            <person name="Kiss B."/>
            <person name="Kocsube S."/>
            <person name="Kotiranta H."/>
            <person name="LaButti K.M."/>
            <person name="Lechner B.E."/>
            <person name="Liimatainen K."/>
            <person name="Lipzen A."/>
            <person name="Lukacs Z."/>
            <person name="Mihaltcheva S."/>
            <person name="Morgado L.N."/>
            <person name="Niskanen T."/>
            <person name="Noordeloos M.E."/>
            <person name="Ohm R.A."/>
            <person name="Ortiz-Santana B."/>
            <person name="Ovrebo C."/>
            <person name="Racz N."/>
            <person name="Riley R."/>
            <person name="Savchenko A."/>
            <person name="Shiryaev A."/>
            <person name="Soop K."/>
            <person name="Spirin V."/>
            <person name="Szebenyi C."/>
            <person name="Tomsovsky M."/>
            <person name="Tulloss R.E."/>
            <person name="Uehling J."/>
            <person name="Grigoriev I.V."/>
            <person name="Vagvolgyi C."/>
            <person name="Papp T."/>
            <person name="Martin F.M."/>
            <person name="Miettinen O."/>
            <person name="Hibbett D.S."/>
            <person name="Nagy L.G."/>
        </authorList>
    </citation>
    <scope>NUCLEOTIDE SEQUENCE [LARGE SCALE GENOMIC DNA]</scope>
    <source>
        <strain evidence="3 4">CBS 121175</strain>
    </source>
</reference>
<feature type="transmembrane region" description="Helical" evidence="2">
    <location>
        <begin position="146"/>
        <end position="168"/>
    </location>
</feature>
<name>A0A5C3KEU6_COPMA</name>
<feature type="non-terminal residue" evidence="3">
    <location>
        <position position="1"/>
    </location>
</feature>
<gene>
    <name evidence="3" type="ORF">FA15DRAFT_603124</name>
</gene>
<feature type="transmembrane region" description="Helical" evidence="2">
    <location>
        <begin position="237"/>
        <end position="261"/>
    </location>
</feature>
<proteinExistence type="predicted"/>
<protein>
    <submittedName>
        <fullName evidence="3">Uncharacterized protein</fullName>
    </submittedName>
</protein>
<feature type="transmembrane region" description="Helical" evidence="2">
    <location>
        <begin position="194"/>
        <end position="217"/>
    </location>
</feature>
<dbReference type="AlphaFoldDB" id="A0A5C3KEU6"/>
<evidence type="ECO:0000256" key="1">
    <source>
        <dbReference type="SAM" id="MobiDB-lite"/>
    </source>
</evidence>
<accession>A0A5C3KEU6</accession>
<dbReference type="Proteomes" id="UP000307440">
    <property type="component" value="Unassembled WGS sequence"/>
</dbReference>
<feature type="region of interest" description="Disordered" evidence="1">
    <location>
        <begin position="278"/>
        <end position="317"/>
    </location>
</feature>
<feature type="transmembrane region" description="Helical" evidence="2">
    <location>
        <begin position="107"/>
        <end position="134"/>
    </location>
</feature>
<dbReference type="EMBL" id="ML210393">
    <property type="protein sequence ID" value="TFK18551.1"/>
    <property type="molecule type" value="Genomic_DNA"/>
</dbReference>
<keyword evidence="2" id="KW-0472">Membrane</keyword>